<dbReference type="RefSeq" id="XP_001032346.1">
    <property type="nucleotide sequence ID" value="XM_001032346.1"/>
</dbReference>
<organism evidence="1 2">
    <name type="scientific">Tetrahymena thermophila (strain SB210)</name>
    <dbReference type="NCBI Taxonomy" id="312017"/>
    <lineage>
        <taxon>Eukaryota</taxon>
        <taxon>Sar</taxon>
        <taxon>Alveolata</taxon>
        <taxon>Ciliophora</taxon>
        <taxon>Intramacronucleata</taxon>
        <taxon>Oligohymenophorea</taxon>
        <taxon>Hymenostomatida</taxon>
        <taxon>Tetrahymenina</taxon>
        <taxon>Tetrahymenidae</taxon>
        <taxon>Tetrahymena</taxon>
    </lineage>
</organism>
<dbReference type="GeneID" id="7836335"/>
<dbReference type="AlphaFoldDB" id="Q22HL8"/>
<protein>
    <submittedName>
        <fullName evidence="1">Uncharacterized protein</fullName>
    </submittedName>
</protein>
<evidence type="ECO:0000313" key="2">
    <source>
        <dbReference type="Proteomes" id="UP000009168"/>
    </source>
</evidence>
<dbReference type="KEGG" id="tet:TTHERM_00636850"/>
<keyword evidence="2" id="KW-1185">Reference proteome</keyword>
<evidence type="ECO:0000313" key="1">
    <source>
        <dbReference type="EMBL" id="EAR84683.1"/>
    </source>
</evidence>
<dbReference type="Proteomes" id="UP000009168">
    <property type="component" value="Unassembled WGS sequence"/>
</dbReference>
<sequence length="420" mass="48536">MSKNYRISTNQVQVRHDLHKKIIKYLAPLPDQRAFIIYTSQEQNEDDTYIICNLLNGQIKYGPLFSKAEKIENINDDLIVFVDSKKQKLQVFSINKQDFIKFNDVAVPSLDALPQNQRTQEQIGDAITDLTIIRFSESKSIVVIEKKQATNQNQVEFIMSAYCFDEDFLESKNGICQVTNPIKFSQQNLQKVYGQLNNTDTVIISSQQFQEGTQSKFLMWNFKDKVLSNQLQHISLNSTLEGTIINITPWQKPSEIAFWLNGKPGKPQIIVYDYISKTDYEYTLKVYTNLFLLVNVYEVNFEKERIILNIIPETQNSCIDIINPIKNRITYTQDIDNTQDTIQFSSDCRYFITNENNYDVMGEDCSDSRESLLTIHSVIGIKTSLMNFLLMKNIVNIYGEEASKSIIDLLTDEDNETSNK</sequence>
<proteinExistence type="predicted"/>
<reference evidence="2" key="1">
    <citation type="journal article" date="2006" name="PLoS Biol.">
        <title>Macronuclear genome sequence of the ciliate Tetrahymena thermophila, a model eukaryote.</title>
        <authorList>
            <person name="Eisen J.A."/>
            <person name="Coyne R.S."/>
            <person name="Wu M."/>
            <person name="Wu D."/>
            <person name="Thiagarajan M."/>
            <person name="Wortman J.R."/>
            <person name="Badger J.H."/>
            <person name="Ren Q."/>
            <person name="Amedeo P."/>
            <person name="Jones K.M."/>
            <person name="Tallon L.J."/>
            <person name="Delcher A.L."/>
            <person name="Salzberg S.L."/>
            <person name="Silva J.C."/>
            <person name="Haas B.J."/>
            <person name="Majoros W.H."/>
            <person name="Farzad M."/>
            <person name="Carlton J.M."/>
            <person name="Smith R.K. Jr."/>
            <person name="Garg J."/>
            <person name="Pearlman R.E."/>
            <person name="Karrer K.M."/>
            <person name="Sun L."/>
            <person name="Manning G."/>
            <person name="Elde N.C."/>
            <person name="Turkewitz A.P."/>
            <person name="Asai D.J."/>
            <person name="Wilkes D.E."/>
            <person name="Wang Y."/>
            <person name="Cai H."/>
            <person name="Collins K."/>
            <person name="Stewart B.A."/>
            <person name="Lee S.R."/>
            <person name="Wilamowska K."/>
            <person name="Weinberg Z."/>
            <person name="Ruzzo W.L."/>
            <person name="Wloga D."/>
            <person name="Gaertig J."/>
            <person name="Frankel J."/>
            <person name="Tsao C.-C."/>
            <person name="Gorovsky M.A."/>
            <person name="Keeling P.J."/>
            <person name="Waller R.F."/>
            <person name="Patron N.J."/>
            <person name="Cherry J.M."/>
            <person name="Stover N.A."/>
            <person name="Krieger C.J."/>
            <person name="del Toro C."/>
            <person name="Ryder H.F."/>
            <person name="Williamson S.C."/>
            <person name="Barbeau R.A."/>
            <person name="Hamilton E.P."/>
            <person name="Orias E."/>
        </authorList>
    </citation>
    <scope>NUCLEOTIDE SEQUENCE [LARGE SCALE GENOMIC DNA]</scope>
    <source>
        <strain evidence="2">SB210</strain>
    </source>
</reference>
<name>Q22HL8_TETTS</name>
<gene>
    <name evidence="1" type="ORF">TTHERM_00636850</name>
</gene>
<dbReference type="HOGENOM" id="CLU_654688_0_0_1"/>
<dbReference type="EMBL" id="GG662588">
    <property type="protein sequence ID" value="EAR84683.1"/>
    <property type="molecule type" value="Genomic_DNA"/>
</dbReference>
<accession>Q22HL8</accession>
<dbReference type="InParanoid" id="Q22HL8"/>